<protein>
    <submittedName>
        <fullName evidence="1">Uncharacterized protein</fullName>
    </submittedName>
</protein>
<keyword evidence="2" id="KW-1185">Reference proteome</keyword>
<proteinExistence type="predicted"/>
<gene>
    <name evidence="1" type="ORF">ACFFLM_08990</name>
</gene>
<accession>A0ABV6B0Z7</accession>
<feature type="non-terminal residue" evidence="1">
    <location>
        <position position="1"/>
    </location>
</feature>
<evidence type="ECO:0000313" key="2">
    <source>
        <dbReference type="Proteomes" id="UP001589733"/>
    </source>
</evidence>
<dbReference type="EMBL" id="JBHLYR010000030">
    <property type="protein sequence ID" value="MFB9992093.1"/>
    <property type="molecule type" value="Genomic_DNA"/>
</dbReference>
<dbReference type="RefSeq" id="WP_380008333.1">
    <property type="nucleotide sequence ID" value="NZ_JBHLYR010000030.1"/>
</dbReference>
<comment type="caution">
    <text evidence="1">The sequence shown here is derived from an EMBL/GenBank/DDBJ whole genome shotgun (WGS) entry which is preliminary data.</text>
</comment>
<organism evidence="1 2">
    <name type="scientific">Deinococcus oregonensis</name>
    <dbReference type="NCBI Taxonomy" id="1805970"/>
    <lineage>
        <taxon>Bacteria</taxon>
        <taxon>Thermotogati</taxon>
        <taxon>Deinococcota</taxon>
        <taxon>Deinococci</taxon>
        <taxon>Deinococcales</taxon>
        <taxon>Deinococcaceae</taxon>
        <taxon>Deinococcus</taxon>
    </lineage>
</organism>
<dbReference type="Proteomes" id="UP001589733">
    <property type="component" value="Unassembled WGS sequence"/>
</dbReference>
<reference evidence="1 2" key="1">
    <citation type="submission" date="2024-09" db="EMBL/GenBank/DDBJ databases">
        <authorList>
            <person name="Sun Q."/>
            <person name="Mori K."/>
        </authorList>
    </citation>
    <scope>NUCLEOTIDE SEQUENCE [LARGE SCALE GENOMIC DNA]</scope>
    <source>
        <strain evidence="1 2">JCM 13503</strain>
    </source>
</reference>
<evidence type="ECO:0000313" key="1">
    <source>
        <dbReference type="EMBL" id="MFB9992093.1"/>
    </source>
</evidence>
<sequence length="91" mass="10579">FISHSQEVEMDEDLIRFASNEIINHVNANPESADTVQGIHQWWIQWPNAAALPTVTRAALEQLELEGFLQRLVVGGREVWRRRRDDSEREV</sequence>
<name>A0ABV6B0Z7_9DEIO</name>